<dbReference type="InterPro" id="IPR016787">
    <property type="entry name" value="UCP021328"/>
</dbReference>
<dbReference type="Proteomes" id="UP000463470">
    <property type="component" value="Unassembled WGS sequence"/>
</dbReference>
<dbReference type="OrthoDB" id="4570726at2"/>
<feature type="region of interest" description="Disordered" evidence="1">
    <location>
        <begin position="107"/>
        <end position="137"/>
    </location>
</feature>
<sequence length="137" mass="15842">MKLTVFFDDPFWVGVIESIDEQCRLKAHRHLFGAEPKDGEVQAFVLGQMNSLLRGAAQEVEVEPLPEHPVNPKRLARQVARELADRGVSTKAQEALQRSFEARKKERQVVSRQQREAFKERKRELARLKAKAKRRGR</sequence>
<name>A0A845L901_9FIRM</name>
<evidence type="ECO:0000313" key="3">
    <source>
        <dbReference type="Proteomes" id="UP000463470"/>
    </source>
</evidence>
<dbReference type="RefSeq" id="WP_161256779.1">
    <property type="nucleotide sequence ID" value="NZ_WXEY01000005.1"/>
</dbReference>
<feature type="compositionally biased region" description="Basic residues" evidence="1">
    <location>
        <begin position="128"/>
        <end position="137"/>
    </location>
</feature>
<dbReference type="EMBL" id="WXEY01000005">
    <property type="protein sequence ID" value="MZP29401.1"/>
    <property type="molecule type" value="Genomic_DNA"/>
</dbReference>
<evidence type="ECO:0000313" key="2">
    <source>
        <dbReference type="EMBL" id="MZP29401.1"/>
    </source>
</evidence>
<reference evidence="2 3" key="1">
    <citation type="submission" date="2020-01" db="EMBL/GenBank/DDBJ databases">
        <title>Whole-genome sequence of Heliobacterium undosum DSM 13378.</title>
        <authorList>
            <person name="Kyndt J.A."/>
            <person name="Meyer T.E."/>
        </authorList>
    </citation>
    <scope>NUCLEOTIDE SEQUENCE [LARGE SCALE GENOMIC DNA]</scope>
    <source>
        <strain evidence="2 3">DSM 13378</strain>
    </source>
</reference>
<accession>A0A845L901</accession>
<evidence type="ECO:0000256" key="1">
    <source>
        <dbReference type="SAM" id="MobiDB-lite"/>
    </source>
</evidence>
<feature type="compositionally biased region" description="Basic and acidic residues" evidence="1">
    <location>
        <begin position="107"/>
        <end position="127"/>
    </location>
</feature>
<dbReference type="AlphaFoldDB" id="A0A845L901"/>
<organism evidence="2 3">
    <name type="scientific">Heliomicrobium undosum</name>
    <dbReference type="NCBI Taxonomy" id="121734"/>
    <lineage>
        <taxon>Bacteria</taxon>
        <taxon>Bacillati</taxon>
        <taxon>Bacillota</taxon>
        <taxon>Clostridia</taxon>
        <taxon>Eubacteriales</taxon>
        <taxon>Heliobacteriaceae</taxon>
        <taxon>Heliomicrobium</taxon>
    </lineage>
</organism>
<proteinExistence type="predicted"/>
<gene>
    <name evidence="2" type="ORF">GTO91_06745</name>
</gene>
<dbReference type="PIRSF" id="PIRSF021328">
    <property type="entry name" value="UCP021328"/>
    <property type="match status" value="1"/>
</dbReference>
<dbReference type="Pfam" id="PF11208">
    <property type="entry name" value="DUF2992"/>
    <property type="match status" value="1"/>
</dbReference>
<keyword evidence="3" id="KW-1185">Reference proteome</keyword>
<comment type="caution">
    <text evidence="2">The sequence shown here is derived from an EMBL/GenBank/DDBJ whole genome shotgun (WGS) entry which is preliminary data.</text>
</comment>
<protein>
    <submittedName>
        <fullName evidence="2">DUF2992 family protein</fullName>
    </submittedName>
</protein>